<dbReference type="Proteomes" id="UP000626180">
    <property type="component" value="Unassembled WGS sequence"/>
</dbReference>
<evidence type="ECO:0000313" key="2">
    <source>
        <dbReference type="EMBL" id="MBF8641253.1"/>
    </source>
</evidence>
<organism evidence="2 3">
    <name type="scientific">Pseudomonas luteola</name>
    <dbReference type="NCBI Taxonomy" id="47886"/>
    <lineage>
        <taxon>Bacteria</taxon>
        <taxon>Pseudomonadati</taxon>
        <taxon>Pseudomonadota</taxon>
        <taxon>Gammaproteobacteria</taxon>
        <taxon>Pseudomonadales</taxon>
        <taxon>Pseudomonadaceae</taxon>
        <taxon>Pseudomonas</taxon>
    </lineage>
</organism>
<dbReference type="RefSeq" id="WP_167670401.1">
    <property type="nucleotide sequence ID" value="NZ_FQYS01000006.1"/>
</dbReference>
<comment type="caution">
    <text evidence="2">The sequence shown here is derived from an EMBL/GenBank/DDBJ whole genome shotgun (WGS) entry which is preliminary data.</text>
</comment>
<accession>A0ABS0FLL9</accession>
<keyword evidence="3" id="KW-1185">Reference proteome</keyword>
<evidence type="ECO:0000256" key="1">
    <source>
        <dbReference type="SAM" id="MobiDB-lite"/>
    </source>
</evidence>
<dbReference type="EMBL" id="JADMCD010000005">
    <property type="protein sequence ID" value="MBF8641253.1"/>
    <property type="molecule type" value="Genomic_DNA"/>
</dbReference>
<proteinExistence type="predicted"/>
<gene>
    <name evidence="2" type="ORF">IRZ65_11210</name>
</gene>
<reference evidence="2 3" key="1">
    <citation type="submission" date="2020-10" db="EMBL/GenBank/DDBJ databases">
        <title>Genome sequences of Pseudomonas isolates.</title>
        <authorList>
            <person name="Wessels L."/>
            <person name="Reich F."/>
            <person name="Hammerl J."/>
        </authorList>
    </citation>
    <scope>NUCLEOTIDE SEQUENCE [LARGE SCALE GENOMIC DNA]</scope>
    <source>
        <strain evidence="2 3">20-MO00624-0</strain>
    </source>
</reference>
<sequence>MMVHLHRRFVGRREAVCLAMHDAVTKTAGETIEQDGGDQHPGKRSKMGSN</sequence>
<protein>
    <submittedName>
        <fullName evidence="2">Uncharacterized protein</fullName>
    </submittedName>
</protein>
<feature type="region of interest" description="Disordered" evidence="1">
    <location>
        <begin position="27"/>
        <end position="50"/>
    </location>
</feature>
<evidence type="ECO:0000313" key="3">
    <source>
        <dbReference type="Proteomes" id="UP000626180"/>
    </source>
</evidence>
<name>A0ABS0FLL9_PSELU</name>